<dbReference type="Proteomes" id="UP000229498">
    <property type="component" value="Unassembled WGS sequence"/>
</dbReference>
<gene>
    <name evidence="1" type="ORF">CVT23_00315</name>
</gene>
<dbReference type="Gene3D" id="2.160.10.10">
    <property type="entry name" value="Hexapeptide repeat proteins"/>
    <property type="match status" value="1"/>
</dbReference>
<name>A0A2M9G743_9PROT</name>
<dbReference type="AlphaFoldDB" id="A0A2M9G743"/>
<keyword evidence="1" id="KW-0808">Transferase</keyword>
<dbReference type="PANTHER" id="PTHR13061">
    <property type="entry name" value="DYNACTIN SUBUNIT P25"/>
    <property type="match status" value="1"/>
</dbReference>
<dbReference type="SUPFAM" id="SSF51161">
    <property type="entry name" value="Trimeric LpxA-like enzymes"/>
    <property type="match status" value="1"/>
</dbReference>
<dbReference type="GO" id="GO:0016740">
    <property type="term" value="F:transferase activity"/>
    <property type="evidence" value="ECO:0007669"/>
    <property type="project" value="UniProtKB-KW"/>
</dbReference>
<evidence type="ECO:0000313" key="2">
    <source>
        <dbReference type="Proteomes" id="UP000229498"/>
    </source>
</evidence>
<dbReference type="EMBL" id="PHIG01000004">
    <property type="protein sequence ID" value="PJK31537.1"/>
    <property type="molecule type" value="Genomic_DNA"/>
</dbReference>
<dbReference type="RefSeq" id="WP_109794363.1">
    <property type="nucleotide sequence ID" value="NZ_PHIG01000004.1"/>
</dbReference>
<dbReference type="Pfam" id="PF00132">
    <property type="entry name" value="Hexapep"/>
    <property type="match status" value="1"/>
</dbReference>
<accession>A0A2M9G743</accession>
<proteinExistence type="predicted"/>
<dbReference type="InterPro" id="IPR011004">
    <property type="entry name" value="Trimer_LpxA-like_sf"/>
</dbReference>
<sequence length="202" mass="20604">MTLLEHEGKAPRIDPLARIAPNAVICGDVTVGANTSVGFGAVLTAESGPIAVGANCVIMDTAVLRGVRGAALVIGDNVLVGPRACLTGCRVGHNVFIATGASVFNGAVIGAGAEVRINGVVHIRTVLAEGATVPIGWVAVGDPARILPPVEHDAIWAVQKDLDFPKVVFGVGRPPPGGSMMPDVMPKYAARLAGHRDDVEVG</sequence>
<protein>
    <submittedName>
        <fullName evidence="1">Transferase</fullName>
    </submittedName>
</protein>
<organism evidence="1 2">
    <name type="scientific">Minwuia thermotolerans</name>
    <dbReference type="NCBI Taxonomy" id="2056226"/>
    <lineage>
        <taxon>Bacteria</taxon>
        <taxon>Pseudomonadati</taxon>
        <taxon>Pseudomonadota</taxon>
        <taxon>Alphaproteobacteria</taxon>
        <taxon>Minwuiales</taxon>
        <taxon>Minwuiaceae</taxon>
        <taxon>Minwuia</taxon>
    </lineage>
</organism>
<dbReference type="InterPro" id="IPR050484">
    <property type="entry name" value="Transf_Hexapept/Carb_Anhydrase"/>
</dbReference>
<reference evidence="1 2" key="1">
    <citation type="submission" date="2017-11" db="EMBL/GenBank/DDBJ databases">
        <title>Draft genome sequence of Rhizobiales bacterium SY3-13.</title>
        <authorList>
            <person name="Sun C."/>
        </authorList>
    </citation>
    <scope>NUCLEOTIDE SEQUENCE [LARGE SCALE GENOMIC DNA]</scope>
    <source>
        <strain evidence="1 2">SY3-13</strain>
    </source>
</reference>
<comment type="caution">
    <text evidence="1">The sequence shown here is derived from an EMBL/GenBank/DDBJ whole genome shotgun (WGS) entry which is preliminary data.</text>
</comment>
<dbReference type="OrthoDB" id="9803036at2"/>
<dbReference type="PANTHER" id="PTHR13061:SF29">
    <property type="entry name" value="GAMMA CARBONIC ANHYDRASE-LIKE 1, MITOCHONDRIAL-RELATED"/>
    <property type="match status" value="1"/>
</dbReference>
<dbReference type="InterPro" id="IPR001451">
    <property type="entry name" value="Hexapep"/>
</dbReference>
<evidence type="ECO:0000313" key="1">
    <source>
        <dbReference type="EMBL" id="PJK31537.1"/>
    </source>
</evidence>
<keyword evidence="2" id="KW-1185">Reference proteome</keyword>